<evidence type="ECO:0000256" key="1">
    <source>
        <dbReference type="SAM" id="Phobius"/>
    </source>
</evidence>
<dbReference type="OrthoDB" id="2388713at2"/>
<feature type="transmembrane region" description="Helical" evidence="1">
    <location>
        <begin position="165"/>
        <end position="186"/>
    </location>
</feature>
<gene>
    <name evidence="2" type="ORF">BKP35_04775</name>
</gene>
<dbReference type="AlphaFoldDB" id="A0A1S2LRN1"/>
<dbReference type="RefSeq" id="WP_071312272.1">
    <property type="nucleotide sequence ID" value="NZ_MLQQ01000002.1"/>
</dbReference>
<dbReference type="EMBL" id="MLQQ01000002">
    <property type="protein sequence ID" value="OIJ15168.1"/>
    <property type="molecule type" value="Genomic_DNA"/>
</dbReference>
<accession>A0A1S2LRN1</accession>
<keyword evidence="3" id="KW-1185">Reference proteome</keyword>
<protein>
    <submittedName>
        <fullName evidence="2">Uncharacterized protein</fullName>
    </submittedName>
</protein>
<keyword evidence="1" id="KW-0472">Membrane</keyword>
<evidence type="ECO:0000313" key="2">
    <source>
        <dbReference type="EMBL" id="OIJ15168.1"/>
    </source>
</evidence>
<keyword evidence="1" id="KW-1133">Transmembrane helix</keyword>
<sequence length="242" mass="26482">MNLKRNSTTTKVATDLFAIQMNWALWFVGVVFIVYLVLPMFVTDVESLNLAFPAFIFQSTKIFMLVIGILSCFSFLAYFVGNGITRKEYYIGSAVSAFGIAAGILIIASVLQGVLLLVGTLTAYTPNTGHGLDWNVSSVWLIPMMVYIMSTFAFYVAGWLISIGFYGYGGFGGFLAIIGAIIYVSLSDLGSGGGHSIQLFGFIRFTTPEFELPYAIMLTTVLLVAGLYLLRQLTKRVPIKMG</sequence>
<feature type="transmembrane region" description="Helical" evidence="1">
    <location>
        <begin position="212"/>
        <end position="230"/>
    </location>
</feature>
<feature type="transmembrane region" description="Helical" evidence="1">
    <location>
        <begin position="93"/>
        <end position="118"/>
    </location>
</feature>
<evidence type="ECO:0000313" key="3">
    <source>
        <dbReference type="Proteomes" id="UP000180098"/>
    </source>
</evidence>
<keyword evidence="1" id="KW-0812">Transmembrane</keyword>
<reference evidence="2 3" key="1">
    <citation type="submission" date="2016-10" db="EMBL/GenBank/DDBJ databases">
        <title>Draft genome sequences of four alkaliphilic bacteria belonging to the Anaerobacillus genus.</title>
        <authorList>
            <person name="Bassil N.M."/>
            <person name="Lloyd J.R."/>
        </authorList>
    </citation>
    <scope>NUCLEOTIDE SEQUENCE [LARGE SCALE GENOMIC DNA]</scope>
    <source>
        <strain evidence="2 3">DSM 15340</strain>
    </source>
</reference>
<dbReference type="Proteomes" id="UP000180098">
    <property type="component" value="Unassembled WGS sequence"/>
</dbReference>
<feature type="transmembrane region" description="Helical" evidence="1">
    <location>
        <begin position="62"/>
        <end position="81"/>
    </location>
</feature>
<organism evidence="2 3">
    <name type="scientific">Anaerobacillus arseniciselenatis</name>
    <dbReference type="NCBI Taxonomy" id="85682"/>
    <lineage>
        <taxon>Bacteria</taxon>
        <taxon>Bacillati</taxon>
        <taxon>Bacillota</taxon>
        <taxon>Bacilli</taxon>
        <taxon>Bacillales</taxon>
        <taxon>Bacillaceae</taxon>
        <taxon>Anaerobacillus</taxon>
    </lineage>
</organism>
<feature type="transmembrane region" description="Helical" evidence="1">
    <location>
        <begin position="138"/>
        <end position="158"/>
    </location>
</feature>
<proteinExistence type="predicted"/>
<comment type="caution">
    <text evidence="2">The sequence shown here is derived from an EMBL/GenBank/DDBJ whole genome shotgun (WGS) entry which is preliminary data.</text>
</comment>
<name>A0A1S2LRN1_9BACI</name>
<feature type="transmembrane region" description="Helical" evidence="1">
    <location>
        <begin position="21"/>
        <end position="42"/>
    </location>
</feature>